<dbReference type="InterPro" id="IPR027417">
    <property type="entry name" value="P-loop_NTPase"/>
</dbReference>
<name>A0ABT1UFZ1_9GAMM</name>
<dbReference type="InterPro" id="IPR027600">
    <property type="entry name" value="HprK-rel_A"/>
</dbReference>
<keyword evidence="1" id="KW-0808">Transferase</keyword>
<dbReference type="SUPFAM" id="SSF53795">
    <property type="entry name" value="PEP carboxykinase-like"/>
    <property type="match status" value="1"/>
</dbReference>
<proteinExistence type="predicted"/>
<dbReference type="Gene3D" id="3.40.50.300">
    <property type="entry name" value="P-loop containing nucleotide triphosphate hydrolases"/>
    <property type="match status" value="1"/>
</dbReference>
<organism evidence="1 2">
    <name type="scientific">Methylomonas aurea</name>
    <dbReference type="NCBI Taxonomy" id="2952224"/>
    <lineage>
        <taxon>Bacteria</taxon>
        <taxon>Pseudomonadati</taxon>
        <taxon>Pseudomonadota</taxon>
        <taxon>Gammaproteobacteria</taxon>
        <taxon>Methylococcales</taxon>
        <taxon>Methylococcaceae</taxon>
        <taxon>Methylomonas</taxon>
    </lineage>
</organism>
<dbReference type="NCBIfam" id="TIGR04352">
    <property type="entry name" value="HprK_rel_A"/>
    <property type="match status" value="1"/>
</dbReference>
<dbReference type="RefSeq" id="WP_256609696.1">
    <property type="nucleotide sequence ID" value="NZ_JANIBM010000003.1"/>
</dbReference>
<keyword evidence="2" id="KW-1185">Reference proteome</keyword>
<reference evidence="1 2" key="1">
    <citation type="submission" date="2022-07" db="EMBL/GenBank/DDBJ databases">
        <title>Methylomonas rivi sp. nov., Methylomonas rosea sp. nov., Methylomonas aureus sp. nov. and Methylomonas subterranea sp. nov., four novel methanotrophs isolated from a freshwater creek and the deep terrestrial subsurface.</title>
        <authorList>
            <person name="Abin C."/>
            <person name="Sankaranarayanan K."/>
            <person name="Garner C."/>
            <person name="Sindelar R."/>
            <person name="Kotary K."/>
            <person name="Garner R."/>
            <person name="Barclay S."/>
            <person name="Lawson P."/>
            <person name="Krumholz L."/>
        </authorList>
    </citation>
    <scope>NUCLEOTIDE SEQUENCE [LARGE SCALE GENOMIC DNA]</scope>
    <source>
        <strain evidence="1 2">SURF-1</strain>
    </source>
</reference>
<evidence type="ECO:0000313" key="2">
    <source>
        <dbReference type="Proteomes" id="UP001524569"/>
    </source>
</evidence>
<evidence type="ECO:0000313" key="1">
    <source>
        <dbReference type="EMBL" id="MCQ8180321.1"/>
    </source>
</evidence>
<comment type="caution">
    <text evidence="1">The sequence shown here is derived from an EMBL/GenBank/DDBJ whole genome shotgun (WGS) entry which is preliminary data.</text>
</comment>
<dbReference type="EMBL" id="JANIBM010000003">
    <property type="protein sequence ID" value="MCQ8180321.1"/>
    <property type="molecule type" value="Genomic_DNA"/>
</dbReference>
<gene>
    <name evidence="1" type="ORF">NP603_04300</name>
</gene>
<keyword evidence="1" id="KW-0418">Kinase</keyword>
<dbReference type="GO" id="GO:0016301">
    <property type="term" value="F:kinase activity"/>
    <property type="evidence" value="ECO:0007669"/>
    <property type="project" value="UniProtKB-KW"/>
</dbReference>
<accession>A0ABT1UFZ1</accession>
<protein>
    <submittedName>
        <fullName evidence="1">HprK-related kinase A</fullName>
    </submittedName>
</protein>
<dbReference type="Proteomes" id="UP001524569">
    <property type="component" value="Unassembled WGS sequence"/>
</dbReference>
<sequence length="306" mass="34279">MANNIGRISQLTLAQFASFIKQGNLAIRIGEMTFKCRSEFSSVAHSLHTLYTNHPFQLNPDFADFHVEISAPSNLRRWFRRQSEFVIDGEKPFEPLPLSQAPALLEWGLNWIIVASCHQWFTIHAASLERNGQAVIFPAPPGTGKSTLCAALAFRGWRLLSDELTLLDLETLEAKALARPINLKNASIDIIREFVPQAIWGPEVFDTTKGRVTHVAPPEESVVRMLEHAVPRWIIFPKYVAGAEPCLSPRDKSQTFIDLADNAFNYSALGEAGFDLVARLVDRCDCYDFVYSQLKDAIDVFDSLTG</sequence>